<evidence type="ECO:0000313" key="2">
    <source>
        <dbReference type="EMBL" id="ORY22638.1"/>
    </source>
</evidence>
<organism evidence="2 3">
    <name type="scientific">Neocallimastix californiae</name>
    <dbReference type="NCBI Taxonomy" id="1754190"/>
    <lineage>
        <taxon>Eukaryota</taxon>
        <taxon>Fungi</taxon>
        <taxon>Fungi incertae sedis</taxon>
        <taxon>Chytridiomycota</taxon>
        <taxon>Chytridiomycota incertae sedis</taxon>
        <taxon>Neocallimastigomycetes</taxon>
        <taxon>Neocallimastigales</taxon>
        <taxon>Neocallimastigaceae</taxon>
        <taxon>Neocallimastix</taxon>
    </lineage>
</organism>
<keyword evidence="3" id="KW-1185">Reference proteome</keyword>
<feature type="region of interest" description="Disordered" evidence="1">
    <location>
        <begin position="33"/>
        <end position="76"/>
    </location>
</feature>
<dbReference type="AlphaFoldDB" id="A0A1Y2AJ89"/>
<name>A0A1Y2AJ89_9FUNG</name>
<dbReference type="Proteomes" id="UP000193920">
    <property type="component" value="Unassembled WGS sequence"/>
</dbReference>
<dbReference type="EMBL" id="MCOG01000244">
    <property type="protein sequence ID" value="ORY22638.1"/>
    <property type="molecule type" value="Genomic_DNA"/>
</dbReference>
<gene>
    <name evidence="2" type="ORF">LY90DRAFT_515394</name>
</gene>
<reference evidence="2 3" key="1">
    <citation type="submission" date="2016-08" db="EMBL/GenBank/DDBJ databases">
        <title>A Parts List for Fungal Cellulosomes Revealed by Comparative Genomics.</title>
        <authorList>
            <consortium name="DOE Joint Genome Institute"/>
            <person name="Haitjema C.H."/>
            <person name="Gilmore S.P."/>
            <person name="Henske J.K."/>
            <person name="Solomon K.V."/>
            <person name="De Groot R."/>
            <person name="Kuo A."/>
            <person name="Mondo S.J."/>
            <person name="Salamov A.A."/>
            <person name="Labutti K."/>
            <person name="Zhao Z."/>
            <person name="Chiniquy J."/>
            <person name="Barry K."/>
            <person name="Brewer H.M."/>
            <person name="Purvine S.O."/>
            <person name="Wright A.T."/>
            <person name="Boxma B."/>
            <person name="Van Alen T."/>
            <person name="Hackstein J.H."/>
            <person name="Baker S.E."/>
            <person name="Grigoriev I.V."/>
            <person name="O'Malley M.A."/>
        </authorList>
    </citation>
    <scope>NUCLEOTIDE SEQUENCE [LARGE SCALE GENOMIC DNA]</scope>
    <source>
        <strain evidence="2 3">G1</strain>
    </source>
</reference>
<comment type="caution">
    <text evidence="2">The sequence shown here is derived from an EMBL/GenBank/DDBJ whole genome shotgun (WGS) entry which is preliminary data.</text>
</comment>
<sequence>MNEKITLSKLFYEFLMDRGTSVSLFREVGDDIKRMEKSDKNTPVSTTNERKRQLTETNTYDQQPKRVATQPVVTPASTVAPQAQTYPTTGYYGDASSYQYNAQAAAYQQNYYGGWDYTQQQQTY</sequence>
<evidence type="ECO:0000256" key="1">
    <source>
        <dbReference type="SAM" id="MobiDB-lite"/>
    </source>
</evidence>
<evidence type="ECO:0000313" key="3">
    <source>
        <dbReference type="Proteomes" id="UP000193920"/>
    </source>
</evidence>
<proteinExistence type="predicted"/>
<protein>
    <submittedName>
        <fullName evidence="2">Uncharacterized protein</fullName>
    </submittedName>
</protein>
<accession>A0A1Y2AJ89</accession>
<dbReference type="STRING" id="1754190.A0A1Y2AJ89"/>